<evidence type="ECO:0000256" key="4">
    <source>
        <dbReference type="ARBA" id="ARBA00022519"/>
    </source>
</evidence>
<keyword evidence="7 8" id="KW-0472">Membrane</keyword>
<dbReference type="Pfam" id="PF00528">
    <property type="entry name" value="BPD_transp_1"/>
    <property type="match status" value="1"/>
</dbReference>
<feature type="transmembrane region" description="Helical" evidence="8">
    <location>
        <begin position="96"/>
        <end position="120"/>
    </location>
</feature>
<evidence type="ECO:0000256" key="8">
    <source>
        <dbReference type="RuleBase" id="RU363032"/>
    </source>
</evidence>
<dbReference type="Proteomes" id="UP001595530">
    <property type="component" value="Unassembled WGS sequence"/>
</dbReference>
<keyword evidence="2 8" id="KW-0813">Transport</keyword>
<dbReference type="CDD" id="cd06261">
    <property type="entry name" value="TM_PBP2"/>
    <property type="match status" value="1"/>
</dbReference>
<evidence type="ECO:0000256" key="7">
    <source>
        <dbReference type="ARBA" id="ARBA00023136"/>
    </source>
</evidence>
<evidence type="ECO:0000256" key="1">
    <source>
        <dbReference type="ARBA" id="ARBA00004429"/>
    </source>
</evidence>
<dbReference type="PANTHER" id="PTHR43357">
    <property type="entry name" value="INNER MEMBRANE ABC TRANSPORTER PERMEASE PROTEIN YDCV"/>
    <property type="match status" value="1"/>
</dbReference>
<dbReference type="InterPro" id="IPR000515">
    <property type="entry name" value="MetI-like"/>
</dbReference>
<dbReference type="InterPro" id="IPR035906">
    <property type="entry name" value="MetI-like_sf"/>
</dbReference>
<dbReference type="Gene3D" id="1.10.3720.10">
    <property type="entry name" value="MetI-like"/>
    <property type="match status" value="1"/>
</dbReference>
<keyword evidence="4" id="KW-0997">Cell inner membrane</keyword>
<name>A0ABV7F102_9BURK</name>
<dbReference type="PANTHER" id="PTHR43357:SF4">
    <property type="entry name" value="INNER MEMBRANE ABC TRANSPORTER PERMEASE PROTEIN YDCV"/>
    <property type="match status" value="1"/>
</dbReference>
<gene>
    <name evidence="10" type="ORF">ACFOFO_12265</name>
</gene>
<evidence type="ECO:0000256" key="6">
    <source>
        <dbReference type="ARBA" id="ARBA00022989"/>
    </source>
</evidence>
<evidence type="ECO:0000259" key="9">
    <source>
        <dbReference type="PROSITE" id="PS50928"/>
    </source>
</evidence>
<organism evidence="10 11">
    <name type="scientific">Undibacterium arcticum</name>
    <dbReference type="NCBI Taxonomy" id="1762892"/>
    <lineage>
        <taxon>Bacteria</taxon>
        <taxon>Pseudomonadati</taxon>
        <taxon>Pseudomonadota</taxon>
        <taxon>Betaproteobacteria</taxon>
        <taxon>Burkholderiales</taxon>
        <taxon>Oxalobacteraceae</taxon>
        <taxon>Undibacterium</taxon>
    </lineage>
</organism>
<keyword evidence="11" id="KW-1185">Reference proteome</keyword>
<feature type="transmembrane region" description="Helical" evidence="8">
    <location>
        <begin position="209"/>
        <end position="231"/>
    </location>
</feature>
<proteinExistence type="inferred from homology"/>
<reference evidence="11" key="1">
    <citation type="journal article" date="2019" name="Int. J. Syst. Evol. Microbiol.">
        <title>The Global Catalogue of Microorganisms (GCM) 10K type strain sequencing project: providing services to taxonomists for standard genome sequencing and annotation.</title>
        <authorList>
            <consortium name="The Broad Institute Genomics Platform"/>
            <consortium name="The Broad Institute Genome Sequencing Center for Infectious Disease"/>
            <person name="Wu L."/>
            <person name="Ma J."/>
        </authorList>
    </citation>
    <scope>NUCLEOTIDE SEQUENCE [LARGE SCALE GENOMIC DNA]</scope>
    <source>
        <strain evidence="11">KCTC 42986</strain>
    </source>
</reference>
<dbReference type="PROSITE" id="PS50928">
    <property type="entry name" value="ABC_TM1"/>
    <property type="match status" value="1"/>
</dbReference>
<comment type="similarity">
    <text evidence="8">Belongs to the binding-protein-dependent transport system permease family.</text>
</comment>
<keyword evidence="3" id="KW-1003">Cell membrane</keyword>
<evidence type="ECO:0000256" key="2">
    <source>
        <dbReference type="ARBA" id="ARBA00022448"/>
    </source>
</evidence>
<keyword evidence="6 8" id="KW-1133">Transmembrane helix</keyword>
<evidence type="ECO:0000313" key="11">
    <source>
        <dbReference type="Proteomes" id="UP001595530"/>
    </source>
</evidence>
<accession>A0ABV7F102</accession>
<keyword evidence="5 8" id="KW-0812">Transmembrane</keyword>
<feature type="transmembrane region" description="Helical" evidence="8">
    <location>
        <begin position="132"/>
        <end position="156"/>
    </location>
</feature>
<evidence type="ECO:0000256" key="5">
    <source>
        <dbReference type="ARBA" id="ARBA00022692"/>
    </source>
</evidence>
<evidence type="ECO:0000256" key="3">
    <source>
        <dbReference type="ARBA" id="ARBA00022475"/>
    </source>
</evidence>
<feature type="transmembrane region" description="Helical" evidence="8">
    <location>
        <begin position="168"/>
        <end position="188"/>
    </location>
</feature>
<feature type="transmembrane region" description="Helical" evidence="8">
    <location>
        <begin position="33"/>
        <end position="57"/>
    </location>
</feature>
<feature type="transmembrane region" description="Helical" evidence="8">
    <location>
        <begin position="267"/>
        <end position="285"/>
    </location>
</feature>
<dbReference type="SUPFAM" id="SSF161098">
    <property type="entry name" value="MetI-like"/>
    <property type="match status" value="1"/>
</dbReference>
<sequence length="296" mass="32070">MLPEAVASPRRAAMASLNPFRCAPTLPGEGGRFVTILASTILLLIVLPILTLILMSFSAGETLDFPPASYSLRWYQAAWNTFVSPDKSDVLSVGQAFTTSLLVAFQTMILATLAAIPAAYAITRCRFRGRALAIQLVSLPLVFPMVVLGLSLLLVMDHLPFDLGSWRLVIAHVILALPFAIKNCTAALTGIGNEIEEAAQMLGARPLRAIVDVVVPLMRSGILAGMLLAFIVSFNEFTVTFFLYTIEVMTVPIWMFSRTVSSLDPTVFSFAVLTVVIDFVLIWALEKLVGDGGVSF</sequence>
<protein>
    <submittedName>
        <fullName evidence="10">ABC transporter permease</fullName>
    </submittedName>
</protein>
<comment type="caution">
    <text evidence="10">The sequence shown here is derived from an EMBL/GenBank/DDBJ whole genome shotgun (WGS) entry which is preliminary data.</text>
</comment>
<dbReference type="EMBL" id="JBHRTP010000036">
    <property type="protein sequence ID" value="MFC3108727.1"/>
    <property type="molecule type" value="Genomic_DNA"/>
</dbReference>
<comment type="subcellular location">
    <subcellularLocation>
        <location evidence="1">Cell inner membrane</location>
        <topology evidence="1">Multi-pass membrane protein</topology>
    </subcellularLocation>
    <subcellularLocation>
        <location evidence="8">Cell membrane</location>
        <topology evidence="8">Multi-pass membrane protein</topology>
    </subcellularLocation>
</comment>
<feature type="domain" description="ABC transmembrane type-1" evidence="9">
    <location>
        <begin position="97"/>
        <end position="285"/>
    </location>
</feature>
<evidence type="ECO:0000313" key="10">
    <source>
        <dbReference type="EMBL" id="MFC3108727.1"/>
    </source>
</evidence>
<feature type="transmembrane region" description="Helical" evidence="8">
    <location>
        <begin position="237"/>
        <end position="255"/>
    </location>
</feature>
<dbReference type="RefSeq" id="WP_390327980.1">
    <property type="nucleotide sequence ID" value="NZ_JBHRTP010000036.1"/>
</dbReference>